<gene>
    <name evidence="1" type="ORF">ACFQ16_13465</name>
</gene>
<dbReference type="InterPro" id="IPR011391">
    <property type="entry name" value="AcoX_kinase"/>
</dbReference>
<dbReference type="Pfam" id="PF01513">
    <property type="entry name" value="NAD_kinase"/>
    <property type="match status" value="1"/>
</dbReference>
<comment type="caution">
    <text evidence="1">The sequence shown here is derived from an EMBL/GenBank/DDBJ whole genome shotgun (WGS) entry which is preliminary data.</text>
</comment>
<dbReference type="InterPro" id="IPR017438">
    <property type="entry name" value="ATP-NAD_kinase_N"/>
</dbReference>
<keyword evidence="1" id="KW-0418">Kinase</keyword>
<keyword evidence="1" id="KW-0808">Transferase</keyword>
<protein>
    <submittedName>
        <fullName evidence="1">NAD(+)/NADH kinase</fullName>
    </submittedName>
</protein>
<dbReference type="Gene3D" id="3.40.50.10330">
    <property type="entry name" value="Probable inorganic polyphosphate/atp-NAD kinase, domain 1"/>
    <property type="match status" value="1"/>
</dbReference>
<dbReference type="InterPro" id="IPR002504">
    <property type="entry name" value="NADK"/>
</dbReference>
<proteinExistence type="predicted"/>
<dbReference type="InterPro" id="IPR016064">
    <property type="entry name" value="NAD/diacylglycerol_kinase_sf"/>
</dbReference>
<evidence type="ECO:0000313" key="1">
    <source>
        <dbReference type="EMBL" id="MFD0920758.1"/>
    </source>
</evidence>
<organism evidence="1 2">
    <name type="scientific">Saccharopolyspora rosea</name>
    <dbReference type="NCBI Taxonomy" id="524884"/>
    <lineage>
        <taxon>Bacteria</taxon>
        <taxon>Bacillati</taxon>
        <taxon>Actinomycetota</taxon>
        <taxon>Actinomycetes</taxon>
        <taxon>Pseudonocardiales</taxon>
        <taxon>Pseudonocardiaceae</taxon>
        <taxon>Saccharopolyspora</taxon>
    </lineage>
</organism>
<dbReference type="InterPro" id="IPR039065">
    <property type="entry name" value="AcoX-like"/>
</dbReference>
<name>A0ABW3FSU9_9PSEU</name>
<reference evidence="2" key="1">
    <citation type="journal article" date="2019" name="Int. J. Syst. Evol. Microbiol.">
        <title>The Global Catalogue of Microorganisms (GCM) 10K type strain sequencing project: providing services to taxonomists for standard genome sequencing and annotation.</title>
        <authorList>
            <consortium name="The Broad Institute Genomics Platform"/>
            <consortium name="The Broad Institute Genome Sequencing Center for Infectious Disease"/>
            <person name="Wu L."/>
            <person name="Ma J."/>
        </authorList>
    </citation>
    <scope>NUCLEOTIDE SEQUENCE [LARGE SCALE GENOMIC DNA]</scope>
    <source>
        <strain evidence="2">CCUG 56401</strain>
    </source>
</reference>
<dbReference type="Proteomes" id="UP001597018">
    <property type="component" value="Unassembled WGS sequence"/>
</dbReference>
<dbReference type="RefSeq" id="WP_263253906.1">
    <property type="nucleotide sequence ID" value="NZ_BAABLT010000006.1"/>
</dbReference>
<sequence>MPDAVATPGSAVGIVANPMSGRDVRRLVAQASVFPTAEKANMVQRLLSAAAAVGVRRAVVSTDLGGISAAVLRALRQRRPGRDGPWPRVEFCDQVRLTETAADTVHAVRAMVAAGVGVVVCLGGDGTVRVAAQASGQVPLLALSTGTNNAFPEMREATVAGLAAGLVATGAVPAEGVCRRAGVLRVRAGDRRESALVDVAVSRARHVGSRAVWEPSSLVELYCVFAEPDGIGLSSVAGLLGPSPRSEPDGVALRLGAGGRRVLAPIAPGLVREVGVVEHRVLPVGETVPVLAESGVIAVDGEREIEFGPRVRPSVRLCADGPWCVDVAAVLRRAAQESLLLDRTEVPAAPVPEHGGRP</sequence>
<keyword evidence="2" id="KW-1185">Reference proteome</keyword>
<dbReference type="SUPFAM" id="SSF111331">
    <property type="entry name" value="NAD kinase/diacylglycerol kinase-like"/>
    <property type="match status" value="1"/>
</dbReference>
<dbReference type="PIRSF" id="PIRSF018567">
    <property type="entry name" value="AcoX"/>
    <property type="match status" value="1"/>
</dbReference>
<dbReference type="PANTHER" id="PTHR40697">
    <property type="entry name" value="ACETOIN CATABOLISM PROTEIN X"/>
    <property type="match status" value="1"/>
</dbReference>
<dbReference type="EMBL" id="JBHTIW010000008">
    <property type="protein sequence ID" value="MFD0920758.1"/>
    <property type="molecule type" value="Genomic_DNA"/>
</dbReference>
<dbReference type="GO" id="GO:0016301">
    <property type="term" value="F:kinase activity"/>
    <property type="evidence" value="ECO:0007669"/>
    <property type="project" value="UniProtKB-KW"/>
</dbReference>
<evidence type="ECO:0000313" key="2">
    <source>
        <dbReference type="Proteomes" id="UP001597018"/>
    </source>
</evidence>
<accession>A0ABW3FSU9</accession>
<dbReference type="PANTHER" id="PTHR40697:SF3">
    <property type="entry name" value="ACETOIN CATABOLISM PROTEIN X"/>
    <property type="match status" value="1"/>
</dbReference>